<evidence type="ECO:0000313" key="3">
    <source>
        <dbReference type="EMBL" id="THV04757.1"/>
    </source>
</evidence>
<gene>
    <name evidence="3" type="ORF">K435DRAFT_648719</name>
</gene>
<keyword evidence="1" id="KW-0472">Membrane</keyword>
<evidence type="ECO:0000256" key="2">
    <source>
        <dbReference type="SAM" id="SignalP"/>
    </source>
</evidence>
<protein>
    <submittedName>
        <fullName evidence="3">Uncharacterized protein</fullName>
    </submittedName>
</protein>
<feature type="chain" id="PRO_5020693761" evidence="2">
    <location>
        <begin position="20"/>
        <end position="243"/>
    </location>
</feature>
<name>A0A4S8MP52_DENBC</name>
<accession>A0A4S8MP52</accession>
<dbReference type="EMBL" id="ML179053">
    <property type="protein sequence ID" value="THV04757.1"/>
    <property type="molecule type" value="Genomic_DNA"/>
</dbReference>
<keyword evidence="1" id="KW-0812">Transmembrane</keyword>
<sequence>MLLHFLILLSSLWLSPVSSNTEIVNFEVKPALDHDLSFVEEWPMFSPRNNEKRFDVVPAPLGTPLRHVCAGPEDLLSKTPQCPHEIWFKLGLDQDGWDKFSKFTLRISWPASSPADFVIDVYDPQQVAARFQIPPVPASSSTTSDSGNTRLKYARIRLVDTGVRAPIVSVNPVPFPSTTATAEVPFIVIVEPLYFGAIPESVLPAGVIFAPLLASLVFVMPKVNAYIDGMASATRKELKDKNK</sequence>
<evidence type="ECO:0000256" key="1">
    <source>
        <dbReference type="SAM" id="Phobius"/>
    </source>
</evidence>
<dbReference type="AlphaFoldDB" id="A0A4S8MP52"/>
<keyword evidence="4" id="KW-1185">Reference proteome</keyword>
<organism evidence="3 4">
    <name type="scientific">Dendrothele bispora (strain CBS 962.96)</name>
    <dbReference type="NCBI Taxonomy" id="1314807"/>
    <lineage>
        <taxon>Eukaryota</taxon>
        <taxon>Fungi</taxon>
        <taxon>Dikarya</taxon>
        <taxon>Basidiomycota</taxon>
        <taxon>Agaricomycotina</taxon>
        <taxon>Agaricomycetes</taxon>
        <taxon>Agaricomycetidae</taxon>
        <taxon>Agaricales</taxon>
        <taxon>Agaricales incertae sedis</taxon>
        <taxon>Dendrothele</taxon>
    </lineage>
</organism>
<dbReference type="OrthoDB" id="3360032at2759"/>
<proteinExistence type="predicted"/>
<feature type="transmembrane region" description="Helical" evidence="1">
    <location>
        <begin position="202"/>
        <end position="220"/>
    </location>
</feature>
<reference evidence="3 4" key="1">
    <citation type="journal article" date="2019" name="Nat. Ecol. Evol.">
        <title>Megaphylogeny resolves global patterns of mushroom evolution.</title>
        <authorList>
            <person name="Varga T."/>
            <person name="Krizsan K."/>
            <person name="Foldi C."/>
            <person name="Dima B."/>
            <person name="Sanchez-Garcia M."/>
            <person name="Sanchez-Ramirez S."/>
            <person name="Szollosi G.J."/>
            <person name="Szarkandi J.G."/>
            <person name="Papp V."/>
            <person name="Albert L."/>
            <person name="Andreopoulos W."/>
            <person name="Angelini C."/>
            <person name="Antonin V."/>
            <person name="Barry K.W."/>
            <person name="Bougher N.L."/>
            <person name="Buchanan P."/>
            <person name="Buyck B."/>
            <person name="Bense V."/>
            <person name="Catcheside P."/>
            <person name="Chovatia M."/>
            <person name="Cooper J."/>
            <person name="Damon W."/>
            <person name="Desjardin D."/>
            <person name="Finy P."/>
            <person name="Geml J."/>
            <person name="Haridas S."/>
            <person name="Hughes K."/>
            <person name="Justo A."/>
            <person name="Karasinski D."/>
            <person name="Kautmanova I."/>
            <person name="Kiss B."/>
            <person name="Kocsube S."/>
            <person name="Kotiranta H."/>
            <person name="LaButti K.M."/>
            <person name="Lechner B.E."/>
            <person name="Liimatainen K."/>
            <person name="Lipzen A."/>
            <person name="Lukacs Z."/>
            <person name="Mihaltcheva S."/>
            <person name="Morgado L.N."/>
            <person name="Niskanen T."/>
            <person name="Noordeloos M.E."/>
            <person name="Ohm R.A."/>
            <person name="Ortiz-Santana B."/>
            <person name="Ovrebo C."/>
            <person name="Racz N."/>
            <person name="Riley R."/>
            <person name="Savchenko A."/>
            <person name="Shiryaev A."/>
            <person name="Soop K."/>
            <person name="Spirin V."/>
            <person name="Szebenyi C."/>
            <person name="Tomsovsky M."/>
            <person name="Tulloss R.E."/>
            <person name="Uehling J."/>
            <person name="Grigoriev I.V."/>
            <person name="Vagvolgyi C."/>
            <person name="Papp T."/>
            <person name="Martin F.M."/>
            <person name="Miettinen O."/>
            <person name="Hibbett D.S."/>
            <person name="Nagy L.G."/>
        </authorList>
    </citation>
    <scope>NUCLEOTIDE SEQUENCE [LARGE SCALE GENOMIC DNA]</scope>
    <source>
        <strain evidence="3 4">CBS 962.96</strain>
    </source>
</reference>
<feature type="signal peptide" evidence="2">
    <location>
        <begin position="1"/>
        <end position="19"/>
    </location>
</feature>
<dbReference type="Proteomes" id="UP000297245">
    <property type="component" value="Unassembled WGS sequence"/>
</dbReference>
<evidence type="ECO:0000313" key="4">
    <source>
        <dbReference type="Proteomes" id="UP000297245"/>
    </source>
</evidence>
<keyword evidence="2" id="KW-0732">Signal</keyword>
<keyword evidence="1" id="KW-1133">Transmembrane helix</keyword>